<dbReference type="Proteomes" id="UP000613177">
    <property type="component" value="Unassembled WGS sequence"/>
</dbReference>
<dbReference type="GO" id="GO:0005634">
    <property type="term" value="C:nucleus"/>
    <property type="evidence" value="ECO:0007669"/>
    <property type="project" value="TreeGrafter"/>
</dbReference>
<feature type="compositionally biased region" description="Polar residues" evidence="4">
    <location>
        <begin position="784"/>
        <end position="802"/>
    </location>
</feature>
<evidence type="ECO:0000256" key="2">
    <source>
        <dbReference type="ARBA" id="ARBA00022801"/>
    </source>
</evidence>
<feature type="non-terminal residue" evidence="7">
    <location>
        <position position="1080"/>
    </location>
</feature>
<dbReference type="GO" id="GO:0006281">
    <property type="term" value="P:DNA repair"/>
    <property type="evidence" value="ECO:0007669"/>
    <property type="project" value="TreeGrafter"/>
</dbReference>
<evidence type="ECO:0000256" key="3">
    <source>
        <dbReference type="ARBA" id="ARBA00022840"/>
    </source>
</evidence>
<feature type="compositionally biased region" description="Low complexity" evidence="4">
    <location>
        <begin position="142"/>
        <end position="216"/>
    </location>
</feature>
<dbReference type="SUPFAM" id="SSF52540">
    <property type="entry name" value="P-loop containing nucleoside triphosphate hydrolases"/>
    <property type="match status" value="2"/>
</dbReference>
<dbReference type="GO" id="GO:0005524">
    <property type="term" value="F:ATP binding"/>
    <property type="evidence" value="ECO:0007669"/>
    <property type="project" value="UniProtKB-KW"/>
</dbReference>
<dbReference type="InterPro" id="IPR027417">
    <property type="entry name" value="P-loop_NTPase"/>
</dbReference>
<proteinExistence type="predicted"/>
<dbReference type="Pfam" id="PF00176">
    <property type="entry name" value="SNF2-rel_dom"/>
    <property type="match status" value="1"/>
</dbReference>
<dbReference type="Pfam" id="PF00271">
    <property type="entry name" value="Helicase_C"/>
    <property type="match status" value="1"/>
</dbReference>
<keyword evidence="1" id="KW-0547">Nucleotide-binding</keyword>
<dbReference type="GO" id="GO:0008094">
    <property type="term" value="F:ATP-dependent activity, acting on DNA"/>
    <property type="evidence" value="ECO:0007669"/>
    <property type="project" value="TreeGrafter"/>
</dbReference>
<evidence type="ECO:0000256" key="1">
    <source>
        <dbReference type="ARBA" id="ARBA00022741"/>
    </source>
</evidence>
<protein>
    <submittedName>
        <fullName evidence="7">Uncharacterized protein</fullName>
    </submittedName>
</protein>
<dbReference type="CDD" id="cd18008">
    <property type="entry name" value="DEXDc_SHPRH-like"/>
    <property type="match status" value="1"/>
</dbReference>
<keyword evidence="8" id="KW-1185">Reference proteome</keyword>
<dbReference type="AlphaFoldDB" id="A0A8H7SKP6"/>
<dbReference type="Gene3D" id="3.40.50.10810">
    <property type="entry name" value="Tandem AAA-ATPase domain"/>
    <property type="match status" value="1"/>
</dbReference>
<feature type="domain" description="Helicase C-terminal" evidence="6">
    <location>
        <begin position="961"/>
        <end position="1080"/>
    </location>
</feature>
<dbReference type="PANTHER" id="PTHR45626:SF14">
    <property type="entry name" value="ATP-DEPENDENT DNA HELICASE (EUROFUNG)"/>
    <property type="match status" value="1"/>
</dbReference>
<dbReference type="SMART" id="SM00487">
    <property type="entry name" value="DEXDc"/>
    <property type="match status" value="1"/>
</dbReference>
<evidence type="ECO:0000313" key="7">
    <source>
        <dbReference type="EMBL" id="KAG2231625.1"/>
    </source>
</evidence>
<dbReference type="PROSITE" id="PS51192">
    <property type="entry name" value="HELICASE_ATP_BIND_1"/>
    <property type="match status" value="1"/>
</dbReference>
<comment type="caution">
    <text evidence="7">The sequence shown here is derived from an EMBL/GenBank/DDBJ whole genome shotgun (WGS) entry which is preliminary data.</text>
</comment>
<dbReference type="InterPro" id="IPR014001">
    <property type="entry name" value="Helicase_ATP-bd"/>
</dbReference>
<feature type="region of interest" description="Disordered" evidence="4">
    <location>
        <begin position="1"/>
        <end position="85"/>
    </location>
</feature>
<dbReference type="InterPro" id="IPR000330">
    <property type="entry name" value="SNF2_N"/>
</dbReference>
<dbReference type="EMBL" id="JAEPRE010000142">
    <property type="protein sequence ID" value="KAG2231625.1"/>
    <property type="molecule type" value="Genomic_DNA"/>
</dbReference>
<evidence type="ECO:0000259" key="5">
    <source>
        <dbReference type="PROSITE" id="PS51192"/>
    </source>
</evidence>
<dbReference type="InterPro" id="IPR001650">
    <property type="entry name" value="Helicase_C-like"/>
</dbReference>
<dbReference type="SMART" id="SM00490">
    <property type="entry name" value="HELICc"/>
    <property type="match status" value="1"/>
</dbReference>
<dbReference type="Gene3D" id="3.40.50.300">
    <property type="entry name" value="P-loop containing nucleotide triphosphate hydrolases"/>
    <property type="match status" value="1"/>
</dbReference>
<dbReference type="PANTHER" id="PTHR45626">
    <property type="entry name" value="TRANSCRIPTION TERMINATION FACTOR 2-RELATED"/>
    <property type="match status" value="1"/>
</dbReference>
<feature type="domain" description="Helicase ATP-binding" evidence="5">
    <location>
        <begin position="517"/>
        <end position="739"/>
    </location>
</feature>
<accession>A0A8H7SKP6</accession>
<feature type="compositionally biased region" description="Polar residues" evidence="4">
    <location>
        <begin position="1"/>
        <end position="14"/>
    </location>
</feature>
<keyword evidence="2" id="KW-0378">Hydrolase</keyword>
<name>A0A8H7SKP6_9FUNG</name>
<dbReference type="PROSITE" id="PS51194">
    <property type="entry name" value="HELICASE_CTER"/>
    <property type="match status" value="1"/>
</dbReference>
<feature type="region of interest" description="Disordered" evidence="4">
    <location>
        <begin position="784"/>
        <end position="814"/>
    </location>
</feature>
<feature type="region of interest" description="Disordered" evidence="4">
    <location>
        <begin position="137"/>
        <end position="226"/>
    </location>
</feature>
<dbReference type="CDD" id="cd18793">
    <property type="entry name" value="SF2_C_SNF"/>
    <property type="match status" value="1"/>
</dbReference>
<evidence type="ECO:0000259" key="6">
    <source>
        <dbReference type="PROSITE" id="PS51194"/>
    </source>
</evidence>
<dbReference type="GO" id="GO:0016787">
    <property type="term" value="F:hydrolase activity"/>
    <property type="evidence" value="ECO:0007669"/>
    <property type="project" value="UniProtKB-KW"/>
</dbReference>
<dbReference type="InterPro" id="IPR049730">
    <property type="entry name" value="SNF2/RAD54-like_C"/>
</dbReference>
<sequence>MNSQKANGRSSSHVGDTDSKRRRLVDSQKNNMFRPTPGQSALIQNQLTQFFKPTESTPNSRSSSVEATSPLSNLNIRDDLPEKSRHDLFLEQLRLREEYKRRQKQAIEQEKRLAQVQYEEKKRLFIEEQQKKAELKKRGVMQQHIENQQQNQQQQAEPSIQQQVEQKQPFIQQQQQQQQQQPQAEHQPLMQQQQAEHQPLTQQRQPEQLQQPQQQQSEKVDSDDDIIIDEEMTNKNVCIGMVKTDIVVEKSPLILIRDEQYEIVSLESEGKLNTDNYSFKVTSRSQPPRFYGWVPFKDTKILGPLVDHRLIWWDAVIPRGKATNTRTPLCIILYCRPDLLNTIAKYFESQRLFLKTPPFYNPACRYNNPHHHFVEQVSSSSSYQHHQNQHLIHNQQQNIQHQQYQSYRYQQQYMQRQQGQPGPYNHQQYAVNNFPNERQSQKDIEMLLASIPSDVPPLRKKKKSSKKKNAIIILSEDEEESVESEESSEDELENGYVEGLKCHLMDHQIKGVSWMIDRENNQSSNGGILADMGLGKTIQTIALMASTMTSEDSDEEETKEEDNHQITLIVTPLALIHQWVDEILTKTEKGKLRVLKHHGPNRTKNYALFKRYDVVVTTYQVVASDMPADNKKKSKKKKTDKTKLDEFIVKDDDDDDEEDKERPVLPKQYTPLKKNHGPLFQLNWHRIVLDEAQFIKNRTTKASLSCATLSSVKRWCLTGTPIQNNVDELYSLLRFLRIQPLSDYPTFKKTISIPIMNGDTHIAMNRLKAVLMAVMLRRTKSVLGSTSTTQDTNGEQIDTTTITKEDSPNNDESLSKKLTLKLPTRQKTDILLTFTDHEQALYQLLLTKSKDTIQAMAGNQNRYMNMLCLLLRLRQACDHPQLILNTIENDKDALDIISDVTTSSTSDNNNNWSPQQQSSCELCGSSESKEQTGYCRDCTDGLQSNFNDRRSLFKTSTKVGKLMEILNQTRQNNPGEKTIIFSQFTSMLNLLEEPLKRDGFKVCRYDGSMSSQLRERSLSLLKHDSKTTIMLISLKCGSLGLNLTAANRVILVDLWWNPALEGKKKKKKKKKKLFFFFFFF</sequence>
<organism evidence="7 8">
    <name type="scientific">Thamnidium elegans</name>
    <dbReference type="NCBI Taxonomy" id="101142"/>
    <lineage>
        <taxon>Eukaryota</taxon>
        <taxon>Fungi</taxon>
        <taxon>Fungi incertae sedis</taxon>
        <taxon>Mucoromycota</taxon>
        <taxon>Mucoromycotina</taxon>
        <taxon>Mucoromycetes</taxon>
        <taxon>Mucorales</taxon>
        <taxon>Mucorineae</taxon>
        <taxon>Mucoraceae</taxon>
        <taxon>Thamnidium</taxon>
    </lineage>
</organism>
<reference evidence="7" key="1">
    <citation type="submission" date="2021-01" db="EMBL/GenBank/DDBJ databases">
        <title>Metabolic potential, ecology and presence of endohyphal bacteria is reflected in genomic diversity of Mucoromycotina.</title>
        <authorList>
            <person name="Muszewska A."/>
            <person name="Okrasinska A."/>
            <person name="Steczkiewicz K."/>
            <person name="Drgas O."/>
            <person name="Orlowska M."/>
            <person name="Perlinska-Lenart U."/>
            <person name="Aleksandrzak-Piekarczyk T."/>
            <person name="Szatraj K."/>
            <person name="Zielenkiewicz U."/>
            <person name="Pilsyk S."/>
            <person name="Malc E."/>
            <person name="Mieczkowski P."/>
            <person name="Kruszewska J.S."/>
            <person name="Biernat P."/>
            <person name="Pawlowska J."/>
        </authorList>
    </citation>
    <scope>NUCLEOTIDE SEQUENCE</scope>
    <source>
        <strain evidence="7">WA0000018081</strain>
    </source>
</reference>
<feature type="compositionally biased region" description="Basic and acidic residues" evidence="4">
    <location>
        <begin position="76"/>
        <end position="85"/>
    </location>
</feature>
<feature type="compositionally biased region" description="Polar residues" evidence="4">
    <location>
        <begin position="27"/>
        <end position="75"/>
    </location>
</feature>
<keyword evidence="3" id="KW-0067">ATP-binding</keyword>
<gene>
    <name evidence="7" type="ORF">INT48_006381</name>
</gene>
<evidence type="ECO:0000313" key="8">
    <source>
        <dbReference type="Proteomes" id="UP000613177"/>
    </source>
</evidence>
<dbReference type="InterPro" id="IPR038718">
    <property type="entry name" value="SNF2-like_sf"/>
</dbReference>
<dbReference type="InterPro" id="IPR050628">
    <property type="entry name" value="SNF2_RAD54_helicase_TF"/>
</dbReference>
<evidence type="ECO:0000256" key="4">
    <source>
        <dbReference type="SAM" id="MobiDB-lite"/>
    </source>
</evidence>